<dbReference type="EMBL" id="JAVDWW010000003">
    <property type="protein sequence ID" value="MDR7168645.1"/>
    <property type="molecule type" value="Genomic_DNA"/>
</dbReference>
<dbReference type="InterPro" id="IPR024983">
    <property type="entry name" value="CHAT_dom"/>
</dbReference>
<proteinExistence type="predicted"/>
<evidence type="ECO:0000313" key="3">
    <source>
        <dbReference type="Proteomes" id="UP001251217"/>
    </source>
</evidence>
<gene>
    <name evidence="2" type="ORF">J2W56_002376</name>
</gene>
<name>A0ABU1XDM3_9NOCA</name>
<protein>
    <recommendedName>
        <fullName evidence="1">CHAT domain-containing protein</fullName>
    </recommendedName>
</protein>
<dbReference type="Pfam" id="PF12770">
    <property type="entry name" value="CHAT"/>
    <property type="match status" value="1"/>
</dbReference>
<dbReference type="Proteomes" id="UP001251217">
    <property type="component" value="Unassembled WGS sequence"/>
</dbReference>
<organism evidence="2 3">
    <name type="scientific">Nocardia kruczakiae</name>
    <dbReference type="NCBI Taxonomy" id="261477"/>
    <lineage>
        <taxon>Bacteria</taxon>
        <taxon>Bacillati</taxon>
        <taxon>Actinomycetota</taxon>
        <taxon>Actinomycetes</taxon>
        <taxon>Mycobacteriales</taxon>
        <taxon>Nocardiaceae</taxon>
        <taxon>Nocardia</taxon>
    </lineage>
</organism>
<comment type="caution">
    <text evidence="2">The sequence shown here is derived from an EMBL/GenBank/DDBJ whole genome shotgun (WGS) entry which is preliminary data.</text>
</comment>
<evidence type="ECO:0000259" key="1">
    <source>
        <dbReference type="Pfam" id="PF12770"/>
    </source>
</evidence>
<reference evidence="2 3" key="1">
    <citation type="submission" date="2023-07" db="EMBL/GenBank/DDBJ databases">
        <title>Sorghum-associated microbial communities from plants grown in Nebraska, USA.</title>
        <authorList>
            <person name="Schachtman D."/>
        </authorList>
    </citation>
    <scope>NUCLEOTIDE SEQUENCE [LARGE SCALE GENOMIC DNA]</scope>
    <source>
        <strain evidence="2 3">4272</strain>
    </source>
</reference>
<evidence type="ECO:0000313" key="2">
    <source>
        <dbReference type="EMBL" id="MDR7168645.1"/>
    </source>
</evidence>
<accession>A0ABU1XDM3</accession>
<dbReference type="RefSeq" id="WP_310400723.1">
    <property type="nucleotide sequence ID" value="NZ_JAVDWW010000003.1"/>
</dbReference>
<feature type="domain" description="CHAT" evidence="1">
    <location>
        <begin position="83"/>
        <end position="419"/>
    </location>
</feature>
<keyword evidence="3" id="KW-1185">Reference proteome</keyword>
<sequence>MSGETPGGQPTVIVRMADAGDLYMSWRWLGDTASPGVAALPGADIDAVVRRLAAALPDPSRPGGLEKSLTTDAFAARDSEYALAQALSRALLPQALAVQLHDLLVRGVRPHIRLQPSPRVAQVPWEIIAPDPNLRLIDIADVSLLAPASIVHAPGRTARSWVVDRELPVVAVLDPRVPGFRADSELGSVLGRMGSSSPLTRRLSEYVAQRRLRPIVDDPLHAFRRTDLDRSRLGALLRDGAARLVYVGHVTAERPESGLSENAELHLACTTDTTGFARPQRTHRPLSAKDLLLGTHTLEPEPVAGPQLWPIPSRVALIACESGGDLRFTEALGLVAAMIHGGAELVTATRWPLPTDLAFQRFAGATDAAPLQEVICAVDRAHEQVEPIAALINWQRERLIAWRERGAVEDSPLLWAAFATVDAGS</sequence>